<dbReference type="CDD" id="cd23992">
    <property type="entry name" value="PBP_GOBP"/>
    <property type="match status" value="2"/>
</dbReference>
<dbReference type="PANTHER" id="PTHR21364">
    <property type="entry name" value="GENERAL ODORANT-BINDING PROTEIN 19A"/>
    <property type="match status" value="1"/>
</dbReference>
<proteinExistence type="inferred from homology"/>
<evidence type="ECO:0000256" key="2">
    <source>
        <dbReference type="ARBA" id="ARBA00008098"/>
    </source>
</evidence>
<feature type="signal peptide" evidence="4">
    <location>
        <begin position="1"/>
        <end position="17"/>
    </location>
</feature>
<dbReference type="GO" id="GO:0005576">
    <property type="term" value="C:extracellular region"/>
    <property type="evidence" value="ECO:0007669"/>
    <property type="project" value="UniProtKB-SubCell"/>
</dbReference>
<dbReference type="SMART" id="SM00708">
    <property type="entry name" value="PhBP"/>
    <property type="match status" value="2"/>
</dbReference>
<evidence type="ECO:0000313" key="6">
    <source>
        <dbReference type="Proteomes" id="UP000786811"/>
    </source>
</evidence>
<dbReference type="Gene3D" id="1.10.238.20">
    <property type="entry name" value="Pheromone/general odorant binding protein domain"/>
    <property type="match status" value="2"/>
</dbReference>
<dbReference type="EMBL" id="CAJNRD030001121">
    <property type="protein sequence ID" value="CAG5095840.1"/>
    <property type="molecule type" value="Genomic_DNA"/>
</dbReference>
<keyword evidence="3" id="KW-0964">Secreted</keyword>
<name>A0A8J2MMC3_COTCN</name>
<comment type="similarity">
    <text evidence="2">Belongs to the PBP/GOBP family.</text>
</comment>
<dbReference type="Pfam" id="PF01395">
    <property type="entry name" value="PBP_GOBP"/>
    <property type="match status" value="2"/>
</dbReference>
<gene>
    <name evidence="5" type="ORF">HICCMSTLAB_LOCUS7909</name>
</gene>
<dbReference type="PANTHER" id="PTHR21364:SF2">
    <property type="entry name" value="GENERAL ODORANT-BINDING PROTEIN 19A"/>
    <property type="match status" value="1"/>
</dbReference>
<dbReference type="SUPFAM" id="SSF47565">
    <property type="entry name" value="Insect pheromone/odorant-binding proteins"/>
    <property type="match status" value="2"/>
</dbReference>
<dbReference type="GO" id="GO:0005549">
    <property type="term" value="F:odorant binding"/>
    <property type="evidence" value="ECO:0007669"/>
    <property type="project" value="InterPro"/>
</dbReference>
<protein>
    <submittedName>
        <fullName evidence="5">Similar to Obp69a: General odorant-binding protein 69a (Drosophila melanogaster)</fullName>
    </submittedName>
</protein>
<dbReference type="FunFam" id="1.10.238.20:FF:000001">
    <property type="entry name" value="General odorant-binding protein lush"/>
    <property type="match status" value="1"/>
</dbReference>
<dbReference type="AlphaFoldDB" id="A0A8J2MMC3"/>
<evidence type="ECO:0000256" key="3">
    <source>
        <dbReference type="ARBA" id="ARBA00022525"/>
    </source>
</evidence>
<dbReference type="InterPro" id="IPR036728">
    <property type="entry name" value="PBP_GOBP_sf"/>
</dbReference>
<keyword evidence="4" id="KW-0732">Signal</keyword>
<comment type="subcellular location">
    <subcellularLocation>
        <location evidence="1">Secreted</location>
    </subcellularLocation>
</comment>
<feature type="chain" id="PRO_5035320385" evidence="4">
    <location>
        <begin position="18"/>
        <end position="257"/>
    </location>
</feature>
<reference evidence="5" key="1">
    <citation type="submission" date="2021-04" db="EMBL/GenBank/DDBJ databases">
        <authorList>
            <person name="Chebbi M.A.C M."/>
        </authorList>
    </citation>
    <scope>NUCLEOTIDE SEQUENCE</scope>
</reference>
<sequence>MKKFLFIICIFIPSVFCGSRPSFVTDEMIAMAASVVNACQRQTGVATADIEAVRNGEWPESRQLKCYMYCLWEQFGLIDTKGELSLNGMLTFFQRIPAYRAEVQKAIRECKGVGKYLANGDNCQYAYTFNLCYAKISPKPVPEEFLDVQPTIRAACVKESGIPSEDLINKAAKGEFTDDPQLKCYLKCIFDQFRLVSKRGINFDAMLALSPPSMKESAAKMIKECRETKGKEGDLCDLSYEVTKCLYNSNPETYFIL</sequence>
<dbReference type="GO" id="GO:0007608">
    <property type="term" value="P:sensory perception of smell"/>
    <property type="evidence" value="ECO:0007669"/>
    <property type="project" value="UniProtKB-ARBA"/>
</dbReference>
<organism evidence="5 6">
    <name type="scientific">Cotesia congregata</name>
    <name type="common">Parasitoid wasp</name>
    <name type="synonym">Apanteles congregatus</name>
    <dbReference type="NCBI Taxonomy" id="51543"/>
    <lineage>
        <taxon>Eukaryota</taxon>
        <taxon>Metazoa</taxon>
        <taxon>Ecdysozoa</taxon>
        <taxon>Arthropoda</taxon>
        <taxon>Hexapoda</taxon>
        <taxon>Insecta</taxon>
        <taxon>Pterygota</taxon>
        <taxon>Neoptera</taxon>
        <taxon>Endopterygota</taxon>
        <taxon>Hymenoptera</taxon>
        <taxon>Apocrita</taxon>
        <taxon>Ichneumonoidea</taxon>
        <taxon>Braconidae</taxon>
        <taxon>Microgastrinae</taxon>
        <taxon>Cotesia</taxon>
    </lineage>
</organism>
<dbReference type="Proteomes" id="UP000786811">
    <property type="component" value="Unassembled WGS sequence"/>
</dbReference>
<accession>A0A8J2MMC3</accession>
<dbReference type="InterPro" id="IPR006170">
    <property type="entry name" value="PBP/GOBP"/>
</dbReference>
<evidence type="ECO:0000256" key="1">
    <source>
        <dbReference type="ARBA" id="ARBA00004613"/>
    </source>
</evidence>
<keyword evidence="6" id="KW-1185">Reference proteome</keyword>
<dbReference type="OrthoDB" id="5978988at2759"/>
<comment type="caution">
    <text evidence="5">The sequence shown here is derived from an EMBL/GenBank/DDBJ whole genome shotgun (WGS) entry which is preliminary data.</text>
</comment>
<evidence type="ECO:0000256" key="4">
    <source>
        <dbReference type="SAM" id="SignalP"/>
    </source>
</evidence>
<evidence type="ECO:0000313" key="5">
    <source>
        <dbReference type="EMBL" id="CAG5095840.1"/>
    </source>
</evidence>